<evidence type="ECO:0000313" key="3">
    <source>
        <dbReference type="Proteomes" id="UP001501475"/>
    </source>
</evidence>
<comment type="caution">
    <text evidence="2">The sequence shown here is derived from an EMBL/GenBank/DDBJ whole genome shotgun (WGS) entry which is preliminary data.</text>
</comment>
<evidence type="ECO:0008006" key="4">
    <source>
        <dbReference type="Google" id="ProtNLM"/>
    </source>
</evidence>
<proteinExistence type="predicted"/>
<sequence length="54" mass="5561">MPLGGLAAGWLGDRLGVRATIAVLAGLHALASLSVRVGPYRSGRPLPEEPMVLP</sequence>
<dbReference type="EMBL" id="BAAAPN010000100">
    <property type="protein sequence ID" value="GAA1773853.1"/>
    <property type="molecule type" value="Genomic_DNA"/>
</dbReference>
<keyword evidence="1" id="KW-1133">Transmembrane helix</keyword>
<protein>
    <recommendedName>
        <fullName evidence="4">Major facilitator superfamily (MFS) profile domain-containing protein</fullName>
    </recommendedName>
</protein>
<evidence type="ECO:0000313" key="2">
    <source>
        <dbReference type="EMBL" id="GAA1773853.1"/>
    </source>
</evidence>
<name>A0ABN2L5X8_9MICO</name>
<keyword evidence="3" id="KW-1185">Reference proteome</keyword>
<reference evidence="2 3" key="1">
    <citation type="journal article" date="2019" name="Int. J. Syst. Evol. Microbiol.">
        <title>The Global Catalogue of Microorganisms (GCM) 10K type strain sequencing project: providing services to taxonomists for standard genome sequencing and annotation.</title>
        <authorList>
            <consortium name="The Broad Institute Genomics Platform"/>
            <consortium name="The Broad Institute Genome Sequencing Center for Infectious Disease"/>
            <person name="Wu L."/>
            <person name="Ma J."/>
        </authorList>
    </citation>
    <scope>NUCLEOTIDE SEQUENCE [LARGE SCALE GENOMIC DNA]</scope>
    <source>
        <strain evidence="2 3">JCM 15591</strain>
    </source>
</reference>
<evidence type="ECO:0000256" key="1">
    <source>
        <dbReference type="SAM" id="Phobius"/>
    </source>
</evidence>
<gene>
    <name evidence="2" type="ORF">GCM10009810_33660</name>
</gene>
<accession>A0ABN2L5X8</accession>
<feature type="transmembrane region" description="Helical" evidence="1">
    <location>
        <begin position="15"/>
        <end position="35"/>
    </location>
</feature>
<keyword evidence="1" id="KW-0472">Membrane</keyword>
<dbReference type="RefSeq" id="WP_344068421.1">
    <property type="nucleotide sequence ID" value="NZ_BAAAPN010000100.1"/>
</dbReference>
<keyword evidence="1" id="KW-0812">Transmembrane</keyword>
<organism evidence="2 3">
    <name type="scientific">Nostocoides vanveenii</name>
    <dbReference type="NCBI Taxonomy" id="330835"/>
    <lineage>
        <taxon>Bacteria</taxon>
        <taxon>Bacillati</taxon>
        <taxon>Actinomycetota</taxon>
        <taxon>Actinomycetes</taxon>
        <taxon>Micrococcales</taxon>
        <taxon>Intrasporangiaceae</taxon>
        <taxon>Nostocoides</taxon>
    </lineage>
</organism>
<dbReference type="Proteomes" id="UP001501475">
    <property type="component" value="Unassembled WGS sequence"/>
</dbReference>